<evidence type="ECO:0000313" key="2">
    <source>
        <dbReference type="Proteomes" id="UP000192815"/>
    </source>
</evidence>
<sequence length="239" mass="27925">MFRWLQREKRHSTQPNFMMSDDYKDLPGSQGPSVDDVRFEAIEFEKAVKGYIERHTGEWPKDVGLGKLIRNELHEYPMHPELPDLWPKFLQEAKELKALRNKIVHSDPSGLPTLSDLYERFHRANTLLRPFGFVGSTSRDKFCEMEWKGGHLHFKINDACYALNGPDINNLLSELDPSSRGKVHFKKGKLVSSKMLDYGYERCTYYIEECEPFELVEEESMALQDLLMCFLNDPELKYP</sequence>
<proteinExistence type="predicted"/>
<accession>A0A1X0N3E7</accession>
<dbReference type="EMBL" id="MUIO01000072">
    <property type="protein sequence ID" value="ORC57906.1"/>
    <property type="molecule type" value="Genomic_DNA"/>
</dbReference>
<gene>
    <name evidence="1" type="ORF">BZK31_17800</name>
</gene>
<name>A0A1X0N3E7_9PSED</name>
<dbReference type="Proteomes" id="UP000192815">
    <property type="component" value="Unassembled WGS sequence"/>
</dbReference>
<evidence type="ECO:0000313" key="1">
    <source>
        <dbReference type="EMBL" id="ORC57906.1"/>
    </source>
</evidence>
<organism evidence="1 2">
    <name type="scientific">Pseudomonas floridensis</name>
    <dbReference type="NCBI Taxonomy" id="1958950"/>
    <lineage>
        <taxon>Bacteria</taxon>
        <taxon>Pseudomonadati</taxon>
        <taxon>Pseudomonadota</taxon>
        <taxon>Gammaproteobacteria</taxon>
        <taxon>Pseudomonadales</taxon>
        <taxon>Pseudomonadaceae</taxon>
        <taxon>Pseudomonas</taxon>
    </lineage>
</organism>
<protein>
    <submittedName>
        <fullName evidence="1">Uncharacterized protein</fullName>
    </submittedName>
</protein>
<comment type="caution">
    <text evidence="1">The sequence shown here is derived from an EMBL/GenBank/DDBJ whole genome shotgun (WGS) entry which is preliminary data.</text>
</comment>
<dbReference type="AlphaFoldDB" id="A0A1X0N3E7"/>
<reference evidence="2" key="1">
    <citation type="submission" date="2017-02" db="EMBL/GenBank/DDBJ databases">
        <title>Pseudomonas floridae sp. nov., a novel pathogenic bacterial species isolated from tomato.</title>
        <authorList>
            <person name="Timilsina S."/>
            <person name="Vallad G.E."/>
            <person name="Jones J.B."/>
        </authorList>
    </citation>
    <scope>NUCLEOTIDE SEQUENCE [LARGE SCALE GENOMIC DNA]</scope>
    <source>
        <strain evidence="2">GEV388</strain>
    </source>
</reference>
<keyword evidence="2" id="KW-1185">Reference proteome</keyword>